<name>A0A1N6IES2_9MICO</name>
<protein>
    <recommendedName>
        <fullName evidence="3">SprT-like family protein</fullName>
    </recommendedName>
</protein>
<evidence type="ECO:0000313" key="1">
    <source>
        <dbReference type="EMBL" id="SIO30459.1"/>
    </source>
</evidence>
<accession>A0A1N6IES2</accession>
<dbReference type="OrthoDB" id="4234112at2"/>
<sequence length="208" mass="21764">MSGTVTAPLVGAIEAAWKAIQAQHADVPEVVVTLGSGTQKQGMKLGHFAPDRWARGEDRVHELFVGGEGLARGGAGVLGTLLHEAAHGAAQTRGIKDTSRQGRFHNAKFKAIGEEFGLTLDHDQSIGWSVTNVPAPTAARYAVEVAALDAALVAYRLAEPTGAGRKSNNNGVSAQCECGRKIRVSRSVLDAGPIICGVCEAPFEAEEE</sequence>
<dbReference type="RefSeq" id="WP_074262070.1">
    <property type="nucleotide sequence ID" value="NZ_FSRJ01000007.1"/>
</dbReference>
<dbReference type="AlphaFoldDB" id="A0A1N6IES2"/>
<dbReference type="STRING" id="232089.SAMN05443544_3950"/>
<organism evidence="1 2">
    <name type="scientific">Agromyces cerinus subsp. cerinus</name>
    <dbReference type="NCBI Taxonomy" id="232089"/>
    <lineage>
        <taxon>Bacteria</taxon>
        <taxon>Bacillati</taxon>
        <taxon>Actinomycetota</taxon>
        <taxon>Actinomycetes</taxon>
        <taxon>Micrococcales</taxon>
        <taxon>Microbacteriaceae</taxon>
        <taxon>Agromyces</taxon>
    </lineage>
</organism>
<dbReference type="Proteomes" id="UP000184699">
    <property type="component" value="Unassembled WGS sequence"/>
</dbReference>
<dbReference type="EMBL" id="FSRJ01000007">
    <property type="protein sequence ID" value="SIO30459.1"/>
    <property type="molecule type" value="Genomic_DNA"/>
</dbReference>
<keyword evidence="2" id="KW-1185">Reference proteome</keyword>
<evidence type="ECO:0000313" key="2">
    <source>
        <dbReference type="Proteomes" id="UP000184699"/>
    </source>
</evidence>
<evidence type="ECO:0008006" key="3">
    <source>
        <dbReference type="Google" id="ProtNLM"/>
    </source>
</evidence>
<proteinExistence type="predicted"/>
<gene>
    <name evidence="1" type="ORF">SAMN05443544_3950</name>
</gene>
<reference evidence="2" key="1">
    <citation type="submission" date="2016-11" db="EMBL/GenBank/DDBJ databases">
        <authorList>
            <person name="Varghese N."/>
            <person name="Submissions S."/>
        </authorList>
    </citation>
    <scope>NUCLEOTIDE SEQUENCE [LARGE SCALE GENOMIC DNA]</scope>
    <source>
        <strain evidence="2">DSM 8595</strain>
    </source>
</reference>